<dbReference type="PANTHER" id="PTHR11652">
    <property type="entry name" value="30S RIBOSOMAL PROTEIN S12 FAMILY MEMBER"/>
    <property type="match status" value="1"/>
</dbReference>
<dbReference type="PRINTS" id="PR01034">
    <property type="entry name" value="RIBOSOMALS12"/>
</dbReference>
<dbReference type="Pfam" id="PF00164">
    <property type="entry name" value="Ribosom_S12_S23"/>
    <property type="match status" value="1"/>
</dbReference>
<accession>A0A343C617</accession>
<organism evidence="5">
    <name type="scientific">Fucus distichus</name>
    <name type="common">Common rockweed</name>
    <name type="synonym">Brown alga</name>
    <dbReference type="NCBI Taxonomy" id="3012"/>
    <lineage>
        <taxon>Eukaryota</taxon>
        <taxon>Sar</taxon>
        <taxon>Stramenopiles</taxon>
        <taxon>Ochrophyta</taxon>
        <taxon>PX clade</taxon>
        <taxon>Phaeophyceae</taxon>
        <taxon>Fucales</taxon>
        <taxon>Fucaceae</taxon>
        <taxon>Fucus</taxon>
    </lineage>
</organism>
<sequence length="128" mass="14452">MSRPNISQWVKRCQGKKITKIKSVGLKGCPQKKGVCLRIFICSPKKPNSARRKVVKVRLSNKIRLTAYIPGQVHRLQEHSQVLVRGGRIPDLPGVKYRLVRNKFDLDGLSGRKTGRSKYGTKKGDKVC</sequence>
<evidence type="ECO:0000256" key="2">
    <source>
        <dbReference type="ARBA" id="ARBA00022980"/>
    </source>
</evidence>
<dbReference type="EMBL" id="KY678904">
    <property type="protein sequence ID" value="ARI50020.1"/>
    <property type="molecule type" value="Genomic_DNA"/>
</dbReference>
<name>A0A343C617_FUCDI</name>
<dbReference type="GO" id="GO:0003735">
    <property type="term" value="F:structural constituent of ribosome"/>
    <property type="evidence" value="ECO:0007669"/>
    <property type="project" value="InterPro"/>
</dbReference>
<dbReference type="NCBIfam" id="TIGR00981">
    <property type="entry name" value="rpsL_bact"/>
    <property type="match status" value="1"/>
</dbReference>
<dbReference type="GO" id="GO:0015935">
    <property type="term" value="C:small ribosomal subunit"/>
    <property type="evidence" value="ECO:0007669"/>
    <property type="project" value="InterPro"/>
</dbReference>
<protein>
    <submittedName>
        <fullName evidence="5">Ribosomal protein S12</fullName>
    </submittedName>
</protein>
<geneLocation type="mitochondrion" evidence="5"/>
<reference evidence="5" key="1">
    <citation type="journal article" date="2017" name="Mitochondrial DNA Part B Resour">
        <title>The complete mitogenome of the rockweed Fucus distichus (Fucaceae, Phaeophyceae).</title>
        <authorList>
            <person name="Hughey J.R."/>
            <person name="Gabrielson P.W."/>
        </authorList>
    </citation>
    <scope>NUCLEOTIDE SEQUENCE</scope>
</reference>
<evidence type="ECO:0000256" key="3">
    <source>
        <dbReference type="ARBA" id="ARBA00023274"/>
    </source>
</evidence>
<keyword evidence="3 4" id="KW-0687">Ribonucleoprotein</keyword>
<keyword evidence="5" id="KW-0496">Mitochondrion</keyword>
<dbReference type="InterPro" id="IPR012340">
    <property type="entry name" value="NA-bd_OB-fold"/>
</dbReference>
<dbReference type="Gene3D" id="2.40.50.140">
    <property type="entry name" value="Nucleic acid-binding proteins"/>
    <property type="match status" value="1"/>
</dbReference>
<dbReference type="InterPro" id="IPR005679">
    <property type="entry name" value="Ribosomal_uS12_bac"/>
</dbReference>
<evidence type="ECO:0000256" key="4">
    <source>
        <dbReference type="RuleBase" id="RU003622"/>
    </source>
</evidence>
<dbReference type="PIRSF" id="PIRSF002133">
    <property type="entry name" value="Ribosomal_S12/S23"/>
    <property type="match status" value="1"/>
</dbReference>
<dbReference type="SUPFAM" id="SSF50249">
    <property type="entry name" value="Nucleic acid-binding proteins"/>
    <property type="match status" value="1"/>
</dbReference>
<dbReference type="CDD" id="cd03368">
    <property type="entry name" value="Ribosomal_S12"/>
    <property type="match status" value="1"/>
</dbReference>
<dbReference type="FunFam" id="2.40.50.140:FF:000099">
    <property type="entry name" value="Ribosomal protein S12, mitochondrial"/>
    <property type="match status" value="1"/>
</dbReference>
<proteinExistence type="inferred from homology"/>
<gene>
    <name evidence="5" type="primary">rps12</name>
</gene>
<dbReference type="RefSeq" id="YP_009364832.1">
    <property type="nucleotide sequence ID" value="NC_034672.1"/>
</dbReference>
<dbReference type="AlphaFoldDB" id="A0A343C617"/>
<dbReference type="PROSITE" id="PS00055">
    <property type="entry name" value="RIBOSOMAL_S12"/>
    <property type="match status" value="1"/>
</dbReference>
<evidence type="ECO:0000256" key="1">
    <source>
        <dbReference type="ARBA" id="ARBA00005657"/>
    </source>
</evidence>
<keyword evidence="2 4" id="KW-0689">Ribosomal protein</keyword>
<evidence type="ECO:0000313" key="5">
    <source>
        <dbReference type="EMBL" id="ARI50020.1"/>
    </source>
</evidence>
<comment type="similarity">
    <text evidence="1 4">Belongs to the universal ribosomal protein uS12 family.</text>
</comment>
<dbReference type="InterPro" id="IPR006032">
    <property type="entry name" value="Ribosomal_uS12"/>
</dbReference>
<dbReference type="GO" id="GO:0006412">
    <property type="term" value="P:translation"/>
    <property type="evidence" value="ECO:0007669"/>
    <property type="project" value="InterPro"/>
</dbReference>
<dbReference type="GeneID" id="32889229"/>